<proteinExistence type="predicted"/>
<dbReference type="VEuPathDB" id="TrichDB:TVAGG3_0776540"/>
<keyword evidence="1" id="KW-0812">Transmembrane</keyword>
<name>A2FKD5_TRIV3</name>
<feature type="domain" description="PA14" evidence="2">
    <location>
        <begin position="65"/>
        <end position="229"/>
    </location>
</feature>
<reference evidence="3" key="2">
    <citation type="journal article" date="2007" name="Science">
        <title>Draft genome sequence of the sexually transmitted pathogen Trichomonas vaginalis.</title>
        <authorList>
            <person name="Carlton J.M."/>
            <person name="Hirt R.P."/>
            <person name="Silva J.C."/>
            <person name="Delcher A.L."/>
            <person name="Schatz M."/>
            <person name="Zhao Q."/>
            <person name="Wortman J.R."/>
            <person name="Bidwell S.L."/>
            <person name="Alsmark U.C.M."/>
            <person name="Besteiro S."/>
            <person name="Sicheritz-Ponten T."/>
            <person name="Noel C.J."/>
            <person name="Dacks J.B."/>
            <person name="Foster P.G."/>
            <person name="Simillion C."/>
            <person name="Van de Peer Y."/>
            <person name="Miranda-Saavedra D."/>
            <person name="Barton G.J."/>
            <person name="Westrop G.D."/>
            <person name="Mueller S."/>
            <person name="Dessi D."/>
            <person name="Fiori P.L."/>
            <person name="Ren Q."/>
            <person name="Paulsen I."/>
            <person name="Zhang H."/>
            <person name="Bastida-Corcuera F.D."/>
            <person name="Simoes-Barbosa A."/>
            <person name="Brown M.T."/>
            <person name="Hayes R.D."/>
            <person name="Mukherjee M."/>
            <person name="Okumura C.Y."/>
            <person name="Schneider R."/>
            <person name="Smith A.J."/>
            <person name="Vanacova S."/>
            <person name="Villalvazo M."/>
            <person name="Haas B.J."/>
            <person name="Pertea M."/>
            <person name="Feldblyum T.V."/>
            <person name="Utterback T.R."/>
            <person name="Shu C.L."/>
            <person name="Osoegawa K."/>
            <person name="de Jong P.J."/>
            <person name="Hrdy I."/>
            <person name="Horvathova L."/>
            <person name="Zubacova Z."/>
            <person name="Dolezal P."/>
            <person name="Malik S.B."/>
            <person name="Logsdon J.M. Jr."/>
            <person name="Henze K."/>
            <person name="Gupta A."/>
            <person name="Wang C.C."/>
            <person name="Dunne R.L."/>
            <person name="Upcroft J.A."/>
            <person name="Upcroft P."/>
            <person name="White O."/>
            <person name="Salzberg S.L."/>
            <person name="Tang P."/>
            <person name="Chiu C.-H."/>
            <person name="Lee Y.-S."/>
            <person name="Embley T.M."/>
            <person name="Coombs G.H."/>
            <person name="Mottram J.C."/>
            <person name="Tachezy J."/>
            <person name="Fraser-Liggett C.M."/>
            <person name="Johnson P.J."/>
        </authorList>
    </citation>
    <scope>NUCLEOTIDE SEQUENCE [LARGE SCALE GENOMIC DNA]</scope>
    <source>
        <strain evidence="3">G3</strain>
    </source>
</reference>
<keyword evidence="1" id="KW-0472">Membrane</keyword>
<dbReference type="Gene3D" id="2.60.120.1560">
    <property type="match status" value="1"/>
</dbReference>
<sequence length="601" mass="66161">MKTRSVMHTFSFQSIEGGQGTFTALATGIYKYTPPSNLSIIDKFYVNYKDASNSEITKMVVSVKQVVNGTRCSFYNLSSSVTTVTQAYQILEANKDYSTIVLSTDGIVVPQYSSDTSYVPWVCLSEGVFIPNETGEYKFTFIHDEACLFYLSDSVLTGNIQTDASHLIANLTSYSIYYNINQNTKKINLTSGQNYYYRYVILNSAGAGNGKVGYVIGNSTTVITVPSSRVMQNYCNSSDYDHNVYIPNPENDPTLGHYYGTTAVLFDQTKFKLLQHPTQSSPNYNLTTLLFDYNTGTQPSLTYGTSFPLTYKVNFTESIKFDRLYLPTAYRHLIGTVNLTCDGTIISSKLFDTTTANRYIDLGRDYNCTVLQIDICSNEAGYWGPFTEIQPQWVISHSTNIIPVTHQYLYANGSATLTNKGLYFNGKGYQMAAGGNLTFKVMLNSTGDSIGILGDVSTNYGGIFDVYLDSVYNGTVNTSYVNPSYTNLAAEKVYQVSLYGLKGLTNATNHTVSIVAKSGTVGIAGFLADGDLAMISELEENADTGNANKNSYIRSAGFIIGCILLSITVIVLIVYFSAAFYQIHFKGGNPDRDVVTETIIV</sequence>
<evidence type="ECO:0000256" key="1">
    <source>
        <dbReference type="SAM" id="Phobius"/>
    </source>
</evidence>
<dbReference type="Gene3D" id="2.60.120.260">
    <property type="entry name" value="Galactose-binding domain-like"/>
    <property type="match status" value="1"/>
</dbReference>
<organism evidence="3 4">
    <name type="scientific">Trichomonas vaginalis (strain ATCC PRA-98 / G3)</name>
    <dbReference type="NCBI Taxonomy" id="412133"/>
    <lineage>
        <taxon>Eukaryota</taxon>
        <taxon>Metamonada</taxon>
        <taxon>Parabasalia</taxon>
        <taxon>Trichomonadida</taxon>
        <taxon>Trichomonadidae</taxon>
        <taxon>Trichomonas</taxon>
    </lineage>
</organism>
<dbReference type="InterPro" id="IPR037524">
    <property type="entry name" value="PA14/GLEYA"/>
</dbReference>
<dbReference type="AlphaFoldDB" id="A2FKD5"/>
<protein>
    <submittedName>
        <fullName evidence="3">Immuno-dominant variable surface antigen-like</fullName>
    </submittedName>
</protein>
<dbReference type="InParanoid" id="A2FKD5"/>
<dbReference type="PROSITE" id="PS51820">
    <property type="entry name" value="PA14"/>
    <property type="match status" value="1"/>
</dbReference>
<dbReference type="RefSeq" id="XP_001307565.1">
    <property type="nucleotide sequence ID" value="XM_001307564.1"/>
</dbReference>
<evidence type="ECO:0000313" key="4">
    <source>
        <dbReference type="Proteomes" id="UP000001542"/>
    </source>
</evidence>
<dbReference type="VEuPathDB" id="TrichDB:TVAG_381400"/>
<reference evidence="3" key="1">
    <citation type="submission" date="2006-10" db="EMBL/GenBank/DDBJ databases">
        <authorList>
            <person name="Amadeo P."/>
            <person name="Zhao Q."/>
            <person name="Wortman J."/>
            <person name="Fraser-Liggett C."/>
            <person name="Carlton J."/>
        </authorList>
    </citation>
    <scope>NUCLEOTIDE SEQUENCE</scope>
    <source>
        <strain evidence="3">G3</strain>
    </source>
</reference>
<accession>A2FKD5</accession>
<feature type="transmembrane region" description="Helical" evidence="1">
    <location>
        <begin position="556"/>
        <end position="576"/>
    </location>
</feature>
<gene>
    <name evidence="3" type="ORF">TVAG_381400</name>
</gene>
<dbReference type="KEGG" id="tva:4752383"/>
<keyword evidence="4" id="KW-1185">Reference proteome</keyword>
<dbReference type="EMBL" id="DS113846">
    <property type="protein sequence ID" value="EAX94635.1"/>
    <property type="molecule type" value="Genomic_DNA"/>
</dbReference>
<evidence type="ECO:0000313" key="3">
    <source>
        <dbReference type="EMBL" id="EAX94635.1"/>
    </source>
</evidence>
<dbReference type="OrthoDB" id="10655709at2759"/>
<dbReference type="Proteomes" id="UP000001542">
    <property type="component" value="Unassembled WGS sequence"/>
</dbReference>
<evidence type="ECO:0000259" key="2">
    <source>
        <dbReference type="PROSITE" id="PS51820"/>
    </source>
</evidence>
<keyword evidence="1" id="KW-1133">Transmembrane helix</keyword>